<dbReference type="EMBL" id="JAGMUU010000008">
    <property type="protein sequence ID" value="KAH7146945.1"/>
    <property type="molecule type" value="Genomic_DNA"/>
</dbReference>
<dbReference type="Proteomes" id="UP000717696">
    <property type="component" value="Unassembled WGS sequence"/>
</dbReference>
<keyword evidence="2" id="KW-1185">Reference proteome</keyword>
<proteinExistence type="predicted"/>
<reference evidence="1" key="1">
    <citation type="journal article" date="2021" name="Nat. Commun.">
        <title>Genetic determinants of endophytism in the Arabidopsis root mycobiome.</title>
        <authorList>
            <person name="Mesny F."/>
            <person name="Miyauchi S."/>
            <person name="Thiergart T."/>
            <person name="Pickel B."/>
            <person name="Atanasova L."/>
            <person name="Karlsson M."/>
            <person name="Huettel B."/>
            <person name="Barry K.W."/>
            <person name="Haridas S."/>
            <person name="Chen C."/>
            <person name="Bauer D."/>
            <person name="Andreopoulos W."/>
            <person name="Pangilinan J."/>
            <person name="LaButti K."/>
            <person name="Riley R."/>
            <person name="Lipzen A."/>
            <person name="Clum A."/>
            <person name="Drula E."/>
            <person name="Henrissat B."/>
            <person name="Kohler A."/>
            <person name="Grigoriev I.V."/>
            <person name="Martin F.M."/>
            <person name="Hacquard S."/>
        </authorList>
    </citation>
    <scope>NUCLEOTIDE SEQUENCE</scope>
    <source>
        <strain evidence="1">MPI-CAGE-AT-0021</strain>
    </source>
</reference>
<sequence length="217" mass="24690">MTEQSTEHQLEVYARFSVNSGCLCFGGLHRIWAGSHVAVQPFRLTPPGISGTVSVHRIEHNIAAPNGTWNAYQLLDQRSKTVSAWFACHEDIDPAQEVRRILRISGNSYESDHGSRMNDEDTFAQGVHVINRYDWGYYSHTFFDEIGEGVEEDRNSLANSNSLGIVDQKHARSQVSQWKETRMRIGPAVDFFKDQYLVFLGDRALCPREELQTLSTR</sequence>
<gene>
    <name evidence="1" type="ORF">B0J13DRAFT_664729</name>
</gene>
<organism evidence="1 2">
    <name type="scientific">Dactylonectria estremocensis</name>
    <dbReference type="NCBI Taxonomy" id="1079267"/>
    <lineage>
        <taxon>Eukaryota</taxon>
        <taxon>Fungi</taxon>
        <taxon>Dikarya</taxon>
        <taxon>Ascomycota</taxon>
        <taxon>Pezizomycotina</taxon>
        <taxon>Sordariomycetes</taxon>
        <taxon>Hypocreomycetidae</taxon>
        <taxon>Hypocreales</taxon>
        <taxon>Nectriaceae</taxon>
        <taxon>Dactylonectria</taxon>
    </lineage>
</organism>
<name>A0A9P9EYP7_9HYPO</name>
<evidence type="ECO:0000313" key="2">
    <source>
        <dbReference type="Proteomes" id="UP000717696"/>
    </source>
</evidence>
<protein>
    <submittedName>
        <fullName evidence="1">Uncharacterized protein</fullName>
    </submittedName>
</protein>
<comment type="caution">
    <text evidence="1">The sequence shown here is derived from an EMBL/GenBank/DDBJ whole genome shotgun (WGS) entry which is preliminary data.</text>
</comment>
<dbReference type="AlphaFoldDB" id="A0A9P9EYP7"/>
<evidence type="ECO:0000313" key="1">
    <source>
        <dbReference type="EMBL" id="KAH7146945.1"/>
    </source>
</evidence>
<dbReference type="OrthoDB" id="3535423at2759"/>
<accession>A0A9P9EYP7</accession>